<protein>
    <recommendedName>
        <fullName evidence="1">RNase H type-1 domain-containing protein</fullName>
    </recommendedName>
</protein>
<dbReference type="Pfam" id="PF13456">
    <property type="entry name" value="RVT_3"/>
    <property type="match status" value="1"/>
</dbReference>
<reference evidence="2" key="1">
    <citation type="journal article" date="2013" name="J. Plant Res.">
        <title>Effect of fungi and light on seed germination of three Opuntia species from semiarid lands of central Mexico.</title>
        <authorList>
            <person name="Delgado-Sanchez P."/>
            <person name="Jimenez-Bremont J.F."/>
            <person name="Guerrero-Gonzalez Mde L."/>
            <person name="Flores J."/>
        </authorList>
    </citation>
    <scope>NUCLEOTIDE SEQUENCE</scope>
    <source>
        <tissue evidence="2">Cladode</tissue>
    </source>
</reference>
<reference evidence="2" key="2">
    <citation type="submission" date="2020-07" db="EMBL/GenBank/DDBJ databases">
        <authorList>
            <person name="Vera ALvarez R."/>
            <person name="Arias-Moreno D.M."/>
            <person name="Jimenez-Jacinto V."/>
            <person name="Jimenez-Bremont J.F."/>
            <person name="Swaminathan K."/>
            <person name="Moose S.P."/>
            <person name="Guerrero-Gonzalez M.L."/>
            <person name="Marino-Ramirez L."/>
            <person name="Landsman D."/>
            <person name="Rodriguez-Kessler M."/>
            <person name="Delgado-Sanchez P."/>
        </authorList>
    </citation>
    <scope>NUCLEOTIDE SEQUENCE</scope>
    <source>
        <tissue evidence="2">Cladode</tissue>
    </source>
</reference>
<dbReference type="AlphaFoldDB" id="A0A7C8YGA3"/>
<evidence type="ECO:0000259" key="1">
    <source>
        <dbReference type="Pfam" id="PF13456"/>
    </source>
</evidence>
<accession>A0A7C8YGA3</accession>
<dbReference type="GO" id="GO:0003676">
    <property type="term" value="F:nucleic acid binding"/>
    <property type="evidence" value="ECO:0007669"/>
    <property type="project" value="InterPro"/>
</dbReference>
<dbReference type="EMBL" id="GISG01017642">
    <property type="protein sequence ID" value="MBA4617734.1"/>
    <property type="molecule type" value="Transcribed_RNA"/>
</dbReference>
<dbReference type="GO" id="GO:0004523">
    <property type="term" value="F:RNA-DNA hybrid ribonuclease activity"/>
    <property type="evidence" value="ECO:0007669"/>
    <property type="project" value="InterPro"/>
</dbReference>
<sequence>MGVAEAIIEEAQACLNALKCAYGHGFRSVIIEGDSLQLIQLLKSRSSTDSLINFFLKRHFSSSFELCFFIPFLLLKGEGIGLHMTLPSSDVPDAILARATDDIYLFINDNLI</sequence>
<name>A0A7C8YGA3_OPUST</name>
<feature type="domain" description="RNase H type-1" evidence="1">
    <location>
        <begin position="10"/>
        <end position="54"/>
    </location>
</feature>
<evidence type="ECO:0000313" key="2">
    <source>
        <dbReference type="EMBL" id="MBA4617734.1"/>
    </source>
</evidence>
<proteinExistence type="predicted"/>
<organism evidence="2">
    <name type="scientific">Opuntia streptacantha</name>
    <name type="common">Prickly pear cactus</name>
    <name type="synonym">Opuntia cardona</name>
    <dbReference type="NCBI Taxonomy" id="393608"/>
    <lineage>
        <taxon>Eukaryota</taxon>
        <taxon>Viridiplantae</taxon>
        <taxon>Streptophyta</taxon>
        <taxon>Embryophyta</taxon>
        <taxon>Tracheophyta</taxon>
        <taxon>Spermatophyta</taxon>
        <taxon>Magnoliopsida</taxon>
        <taxon>eudicotyledons</taxon>
        <taxon>Gunneridae</taxon>
        <taxon>Pentapetalae</taxon>
        <taxon>Caryophyllales</taxon>
        <taxon>Cactineae</taxon>
        <taxon>Cactaceae</taxon>
        <taxon>Opuntioideae</taxon>
        <taxon>Opuntia</taxon>
    </lineage>
</organism>
<dbReference type="InterPro" id="IPR002156">
    <property type="entry name" value="RNaseH_domain"/>
</dbReference>